<feature type="compositionally biased region" description="Low complexity" evidence="1">
    <location>
        <begin position="10"/>
        <end position="32"/>
    </location>
</feature>
<name>A0ABQ5R7I5_9ACTN</name>
<organism evidence="4 5">
    <name type="scientific">Phytohabitans aurantiacus</name>
    <dbReference type="NCBI Taxonomy" id="3016789"/>
    <lineage>
        <taxon>Bacteria</taxon>
        <taxon>Bacillati</taxon>
        <taxon>Actinomycetota</taxon>
        <taxon>Actinomycetes</taxon>
        <taxon>Micromonosporales</taxon>
        <taxon>Micromonosporaceae</taxon>
    </lineage>
</organism>
<sequence length="566" mass="61857">MSFMTRFRRPAAPTEADPAPASSAADGAVEPAAAERERPRWRTVVAWVLTVLSAAVVLAALVLPNELDLLTVREFLYLPVEALAGAVLLLLLPPRGRRIFALVAGPLLGALVIVKLLDMGFNSILDRPFDLVLDWVLFDDGLTVLKGSVGEGGVAATIVGAILLAIAVLVVTTLSVLRLTSVVPRSRGAVAWIACALLGALLVTNAPIATERSSILVYERAGMVRDGLRDRQLFAEEAKVDAFRDTPGDQLLTALRGKDVVLAFVESYGRDAVEDPEFSGQVGAVLDAGYGRLRAAGYGARSGYLTSSTSGGGSWLAHSTFLSGLWIDNQQRFRTVTSSDRLTLVSAFRRAGWRTVGVMPGITRAWPEGDFYGYDQVYDLPNLGYRGPGFGWATMPDQYTMLAYERFEHAKADRGPLFATIPLVSSHSPWAPLPRFLDWNQVGDGSIYHEIRKEGLNAEEVWRDQTRVRTEYRHSIEYTLTVLTSYIETYGDDDLVVVFLGDHQPSPLVAGDDAGHDVPISIVARDPAVLDRIASWGWQDGLRPSPQSPVWPMNTFRDRFLTAYTP</sequence>
<evidence type="ECO:0000256" key="2">
    <source>
        <dbReference type="SAM" id="Phobius"/>
    </source>
</evidence>
<protein>
    <recommendedName>
        <fullName evidence="3">Sulfatase N-terminal domain-containing protein</fullName>
    </recommendedName>
</protein>
<evidence type="ECO:0000313" key="4">
    <source>
        <dbReference type="EMBL" id="GLI02625.1"/>
    </source>
</evidence>
<dbReference type="InterPro" id="IPR017850">
    <property type="entry name" value="Alkaline_phosphatase_core_sf"/>
</dbReference>
<feature type="transmembrane region" description="Helical" evidence="2">
    <location>
        <begin position="75"/>
        <end position="92"/>
    </location>
</feature>
<evidence type="ECO:0000313" key="5">
    <source>
        <dbReference type="Proteomes" id="UP001144280"/>
    </source>
</evidence>
<keyword evidence="5" id="KW-1185">Reference proteome</keyword>
<feature type="domain" description="Sulfatase N-terminal" evidence="3">
    <location>
        <begin position="337"/>
        <end position="507"/>
    </location>
</feature>
<dbReference type="SUPFAM" id="SSF53649">
    <property type="entry name" value="Alkaline phosphatase-like"/>
    <property type="match status" value="1"/>
</dbReference>
<evidence type="ECO:0000256" key="1">
    <source>
        <dbReference type="SAM" id="MobiDB-lite"/>
    </source>
</evidence>
<gene>
    <name evidence="4" type="ORF">Pa4123_79030</name>
</gene>
<accession>A0ABQ5R7I5</accession>
<dbReference type="EMBL" id="BSDI01000066">
    <property type="protein sequence ID" value="GLI02625.1"/>
    <property type="molecule type" value="Genomic_DNA"/>
</dbReference>
<keyword evidence="2" id="KW-0812">Transmembrane</keyword>
<dbReference type="RefSeq" id="WP_281904239.1">
    <property type="nucleotide sequence ID" value="NZ_BSDI01000066.1"/>
</dbReference>
<feature type="transmembrane region" description="Helical" evidence="2">
    <location>
        <begin position="99"/>
        <end position="117"/>
    </location>
</feature>
<feature type="region of interest" description="Disordered" evidence="1">
    <location>
        <begin position="1"/>
        <end position="34"/>
    </location>
</feature>
<dbReference type="Proteomes" id="UP001144280">
    <property type="component" value="Unassembled WGS sequence"/>
</dbReference>
<dbReference type="Pfam" id="PF00884">
    <property type="entry name" value="Sulfatase"/>
    <property type="match status" value="1"/>
</dbReference>
<feature type="transmembrane region" description="Helical" evidence="2">
    <location>
        <begin position="154"/>
        <end position="177"/>
    </location>
</feature>
<proteinExistence type="predicted"/>
<keyword evidence="2" id="KW-0472">Membrane</keyword>
<dbReference type="InterPro" id="IPR000917">
    <property type="entry name" value="Sulfatase_N"/>
</dbReference>
<feature type="transmembrane region" description="Helical" evidence="2">
    <location>
        <begin position="44"/>
        <end position="63"/>
    </location>
</feature>
<reference evidence="4" key="1">
    <citation type="submission" date="2022-12" db="EMBL/GenBank/DDBJ databases">
        <title>New Phytohabitans aurantiacus sp. RD004123 nov., an actinomycete isolated from soil.</title>
        <authorList>
            <person name="Triningsih D.W."/>
            <person name="Harunari E."/>
            <person name="Igarashi Y."/>
        </authorList>
    </citation>
    <scope>NUCLEOTIDE SEQUENCE</scope>
    <source>
        <strain evidence="4">RD004123</strain>
    </source>
</reference>
<comment type="caution">
    <text evidence="4">The sequence shown here is derived from an EMBL/GenBank/DDBJ whole genome shotgun (WGS) entry which is preliminary data.</text>
</comment>
<evidence type="ECO:0000259" key="3">
    <source>
        <dbReference type="Pfam" id="PF00884"/>
    </source>
</evidence>
<dbReference type="Gene3D" id="3.40.720.10">
    <property type="entry name" value="Alkaline Phosphatase, subunit A"/>
    <property type="match status" value="1"/>
</dbReference>
<keyword evidence="2" id="KW-1133">Transmembrane helix</keyword>
<feature type="transmembrane region" description="Helical" evidence="2">
    <location>
        <begin position="189"/>
        <end position="208"/>
    </location>
</feature>